<evidence type="ECO:0000313" key="1">
    <source>
        <dbReference type="EMBL" id="KAJ8705671.1"/>
    </source>
</evidence>
<gene>
    <name evidence="1" type="ORF">PYW08_012717</name>
</gene>
<keyword evidence="2" id="KW-1185">Reference proteome</keyword>
<name>A0ACC2Q273_9NEOP</name>
<organism evidence="1 2">
    <name type="scientific">Mythimna loreyi</name>
    <dbReference type="NCBI Taxonomy" id="667449"/>
    <lineage>
        <taxon>Eukaryota</taxon>
        <taxon>Metazoa</taxon>
        <taxon>Ecdysozoa</taxon>
        <taxon>Arthropoda</taxon>
        <taxon>Hexapoda</taxon>
        <taxon>Insecta</taxon>
        <taxon>Pterygota</taxon>
        <taxon>Neoptera</taxon>
        <taxon>Endopterygota</taxon>
        <taxon>Lepidoptera</taxon>
        <taxon>Glossata</taxon>
        <taxon>Ditrysia</taxon>
        <taxon>Noctuoidea</taxon>
        <taxon>Noctuidae</taxon>
        <taxon>Noctuinae</taxon>
        <taxon>Hadenini</taxon>
        <taxon>Mythimna</taxon>
    </lineage>
</organism>
<comment type="caution">
    <text evidence="1">The sequence shown here is derived from an EMBL/GenBank/DDBJ whole genome shotgun (WGS) entry which is preliminary data.</text>
</comment>
<reference evidence="1" key="1">
    <citation type="submission" date="2023-03" db="EMBL/GenBank/DDBJ databases">
        <title>Chromosome-level genomes of two armyworms, Mythimna separata and Mythimna loreyi, provide insights into the biosynthesis and reception of sex pheromones.</title>
        <authorList>
            <person name="Zhao H."/>
        </authorList>
    </citation>
    <scope>NUCLEOTIDE SEQUENCE</scope>
    <source>
        <strain evidence="1">BeijingLab</strain>
    </source>
</reference>
<dbReference type="Proteomes" id="UP001231649">
    <property type="component" value="Chromosome 31"/>
</dbReference>
<evidence type="ECO:0000313" key="2">
    <source>
        <dbReference type="Proteomes" id="UP001231649"/>
    </source>
</evidence>
<proteinExistence type="predicted"/>
<protein>
    <submittedName>
        <fullName evidence="1">Uncharacterized protein</fullName>
    </submittedName>
</protein>
<sequence length="1361" mass="159426">MALTYSKRSGTSGIRGQLYKTKLISLINFRLKHNDNIEEFALATNMDNIGVFDDICLRFKVKNLDKPLAIFIQAKHRENDKLLKNDWATYFDSYMKIKQAFKPTNTDLMFKGQYDEIECFFVIYTTARGDNNYETFESPYVNSLNDVIGTAEGGQQTTLEPKDYLYKIIIKEQVSQLAKAIAKLFFDDITDYQMFMNNEHVLNYHVILAQSFCKVSDIQIGSYRLAEVRPEFFDTDDENLMTFRSLLYNELIEKRRVGDSEFKTLIALFFNNPIDVTILSKVIGCVLTNKNGKLEFVDNKIINDDLKCQLRKLHVSDVILDNAVEIAGREILTLNQNFKVPAAFGNKDLNVSKDETLTYLASKIFFLMGKSDYNHVITIDESVDKEFLTLNEGIASAVGNLLVLDDNSKMLKFNENIQELGDVAKRLLTILKQNETVNLNNYRIDVKIKLFPKLTFDCDAHDKNGVQDFFNRLLFYTNQADENDTGKILEQQIKEYQFNLLSEKCFLSHMIFLKYHDDIQNWWISPNKAVYLTEKSDIYNNAMKIVLSDSPMTAMNKMYEVKTEEANVTFKCNVMDSLKLNDDPGNIVITDNVLLTLFKVKQYVQCRDHVVLDLKYSLELPKNDFETLLTELETINENKIIILFFNDSMFYDFNKELQTFLKKLKNKLKNKLKIIITKSKQISTMIKTLFSEAFNIVNDENTNLTDLTEDTQRSILQKKIRFQGQEVKLKSIFDEVSKSFIKGEVLNKIIQNETILLGNAIDMFNYDTVNNMYIGRRVCRNKKRDLPVMRIHTEDDILIRLKHLQYTTCNSQIKEKNTEWPMSKPDEQQQERLHIDTLHDIDDDVVVLTTKPGMGKSTLFTHLFLQTKKVDQTMWIVRINFIEHFERFGGWKRRKIVIDISECIQFICKAILTHLGPHPFGIQELNNELIIKYCNGGELMIFELRMFLHYYNRKKVIFLFDGLDEVWPRYAAEVFGLVKILKTYPTYIKHKIWITSRPYANINAILEKEFDVPYDLENYSWIEQNMYLYMFWIKNEILLNNNETQLENIYDFINFMSQSPDINLFLQNNNPSELNEKPHLSVYINFICYLQVELRSAPPRIMTALSVLYDKCLAYITFINDFMKTPLNLYLIANYFFNEIKGTRKRSKDWQYEINAFTFYVDFLNNKLKSLTLKYSVSDYEELSSPMAPRLPVPTEYDKLKSITLRCMESDGVKIHIPRHVLIPEESFYTSQQNYEIHKKLAAYTMYNESLFTISDLKQIKEFIRLLGCGNPKTGILRNVANEFPRFIHDTIAEYLAAEFVYDKVKKYNLNPEFILNALAERPSLKKMFEEHLKVNKELKAERNEKEVDVSEHSGKRMKLN</sequence>
<dbReference type="EMBL" id="CM056807">
    <property type="protein sequence ID" value="KAJ8705671.1"/>
    <property type="molecule type" value="Genomic_DNA"/>
</dbReference>
<accession>A0ACC2Q273</accession>